<dbReference type="GO" id="GO:0043041">
    <property type="term" value="P:amino acid activation for nonribosomal peptide biosynthetic process"/>
    <property type="evidence" value="ECO:0007669"/>
    <property type="project" value="TreeGrafter"/>
</dbReference>
<evidence type="ECO:0000256" key="1">
    <source>
        <dbReference type="ARBA" id="ARBA00001957"/>
    </source>
</evidence>
<feature type="domain" description="Carrier" evidence="5">
    <location>
        <begin position="985"/>
        <end position="1060"/>
    </location>
</feature>
<comment type="cofactor">
    <cofactor evidence="1">
        <name>pantetheine 4'-phosphate</name>
        <dbReference type="ChEBI" id="CHEBI:47942"/>
    </cofactor>
</comment>
<dbReference type="InterPro" id="IPR006162">
    <property type="entry name" value="Ppantetheine_attach_site"/>
</dbReference>
<evidence type="ECO:0000256" key="3">
    <source>
        <dbReference type="ARBA" id="ARBA00022450"/>
    </source>
</evidence>
<dbReference type="InterPro" id="IPR009081">
    <property type="entry name" value="PP-bd_ACP"/>
</dbReference>
<sequence length="1359" mass="147762">MDGLAQRTVTGRTARTYPLSPAQSRLWLLSMLNEGSPEFNVTLAWRIQGPLDTLLLHRALAAVIARHDPLRTQFPTTGFGTVQTVEPEVTVPWCTDDLRDLSSDAREEALREAIREAALIPFDLGTAPLLRCRVFRLADDDLAVVLTLHHLVTDGWSTGILVDEWSAAYRALAAGQTPRFKPLAECFGDDAARRRERIDRGALQESLAWWRERLAGVKPLELPTDLPRTRQRDWRGDTVDAVWRGQWFEALTAFARARRTTLFTVLMAAFKVVLSRYAGSRDISVGLPVAGRDRTETEDLIGLFFDTVVLRTDLSGAPTFAALLERVQEGLLDAYDHQDVPFEQVVEALAPERDAGRTPVFQVWCEMDNTDRQDLALPGVRVREIDVPTDTAKFDVSLSVRQGDGRLELSLGYRTDLFTRETAERWQRSLENLLTEAMAHPDTPVDQLSMLPDDEGRRVVELGRGPRTPPASDVLTRFEQRAAACPEAPAVVCGERTLSYGQLDALAERIAHVLHRSGANAESRIAVCLERGPELVAAFLGTWKAGAAYVPLEPAHPDERNRFVLKDTGARVVLTQRALADRFADCPAEVVCLDSPGWDDTVPAWPGPAARHPGAPGTLAYVIYTSGSTGRPKGVMVEHGPLANFVQSCVDRYALRPTGGAALFASVAADAVVPNVLTPLVLGQPLHVLPATLDLADLGSALAASGPYSFLKVTPSQLSLLTEQLTAEQAKALAGVMVVGAEAFPARTLRAWRALDQTSVVLNEYGPTEATVANSLYTTETSDTNTFDTGLLPIGVPIANTSMYVLDSRMNPVPPGAIGQIHIGGRCLARGYERRPALTADRFVPDPFSTEPGARLYATGDLGRVLADGNVHFLGRADDQLKIRGYRIEPGEVEAALAHHPDLTAVHVGAITAPRGDELVAWVALQPGTTARKGELRAWLARLLPDYMVPSHYVTVDAIPLTAHGKIDRRQLPDPKCTEDVPSRPPATAVERALAHIWQDLLGRKNIGIDDNFFSLGGNSLTGLRMIARIRTELLERIAMRDLFENPTIAGLALLCDRPADGAGDRAMLADRSLVTLKAGQESGRKLFCVHPSGGSVHWFRPIGAVLRPEDALLGFQLLELELAQASTPVSVASLASRYLDELRILQPVGPYHLLGYSWSGVVALEMATRLQEAGEAVASLALVEPTLPDPFTLATLRPIIQVHRRCARLIDDITRVMDGGGDPTALRAELEMVLAESELLPDAVSELTTAAPIRAAGLLYEAFHAHRPTAYAGSVDLIVTQECRAASTRRPSAASGVSFPTYLDSWRKIALGGLTVHDAGGHHKSVLSPEHVHTVADVFYGQSPTRSAQASAHPREAR</sequence>
<dbReference type="Gene3D" id="3.40.50.980">
    <property type="match status" value="2"/>
</dbReference>
<dbReference type="InterPro" id="IPR045851">
    <property type="entry name" value="AMP-bd_C_sf"/>
</dbReference>
<dbReference type="InterPro" id="IPR001242">
    <property type="entry name" value="Condensation_dom"/>
</dbReference>
<dbReference type="PANTHER" id="PTHR45527">
    <property type="entry name" value="NONRIBOSOMAL PEPTIDE SYNTHETASE"/>
    <property type="match status" value="1"/>
</dbReference>
<dbReference type="InterPro" id="IPR020845">
    <property type="entry name" value="AMP-binding_CS"/>
</dbReference>
<dbReference type="Pfam" id="PF00550">
    <property type="entry name" value="PP-binding"/>
    <property type="match status" value="1"/>
</dbReference>
<dbReference type="SUPFAM" id="SSF47336">
    <property type="entry name" value="ACP-like"/>
    <property type="match status" value="1"/>
</dbReference>
<dbReference type="Gene3D" id="2.30.38.10">
    <property type="entry name" value="Luciferase, Domain 3"/>
    <property type="match status" value="1"/>
</dbReference>
<dbReference type="SUPFAM" id="SSF53474">
    <property type="entry name" value="alpha/beta-Hydrolases"/>
    <property type="match status" value="1"/>
</dbReference>
<dbReference type="SUPFAM" id="SSF52777">
    <property type="entry name" value="CoA-dependent acyltransferases"/>
    <property type="match status" value="2"/>
</dbReference>
<dbReference type="Gene3D" id="3.30.559.30">
    <property type="entry name" value="Nonribosomal peptide synthetase, condensation domain"/>
    <property type="match status" value="1"/>
</dbReference>
<dbReference type="PANTHER" id="PTHR45527:SF1">
    <property type="entry name" value="FATTY ACID SYNTHASE"/>
    <property type="match status" value="1"/>
</dbReference>
<reference evidence="6" key="1">
    <citation type="journal article" date="2014" name="Int. J. Syst. Evol. Microbiol.">
        <title>Complete genome sequence of Corynebacterium casei LMG S-19264T (=DSM 44701T), isolated from a smear-ripened cheese.</title>
        <authorList>
            <consortium name="US DOE Joint Genome Institute (JGI-PGF)"/>
            <person name="Walter F."/>
            <person name="Albersmeier A."/>
            <person name="Kalinowski J."/>
            <person name="Ruckert C."/>
        </authorList>
    </citation>
    <scope>NUCLEOTIDE SEQUENCE</scope>
    <source>
        <strain evidence="6">CGMCC 4.7403</strain>
    </source>
</reference>
<evidence type="ECO:0000313" key="6">
    <source>
        <dbReference type="EMBL" id="GHE34658.1"/>
    </source>
</evidence>
<dbReference type="GO" id="GO:0005737">
    <property type="term" value="C:cytoplasm"/>
    <property type="evidence" value="ECO:0007669"/>
    <property type="project" value="TreeGrafter"/>
</dbReference>
<dbReference type="InterPro" id="IPR000873">
    <property type="entry name" value="AMP-dep_synth/lig_dom"/>
</dbReference>
<keyword evidence="4" id="KW-0597">Phosphoprotein</keyword>
<evidence type="ECO:0000256" key="2">
    <source>
        <dbReference type="ARBA" id="ARBA00006432"/>
    </source>
</evidence>
<dbReference type="CDD" id="cd19531">
    <property type="entry name" value="LCL_NRPS-like"/>
    <property type="match status" value="1"/>
</dbReference>
<dbReference type="Pfam" id="PF00501">
    <property type="entry name" value="AMP-binding"/>
    <property type="match status" value="1"/>
</dbReference>
<dbReference type="PROSITE" id="PS50075">
    <property type="entry name" value="CARRIER"/>
    <property type="match status" value="1"/>
</dbReference>
<dbReference type="GO" id="GO:0044550">
    <property type="term" value="P:secondary metabolite biosynthetic process"/>
    <property type="evidence" value="ECO:0007669"/>
    <property type="project" value="TreeGrafter"/>
</dbReference>
<dbReference type="InterPro" id="IPR029058">
    <property type="entry name" value="AB_hydrolase_fold"/>
</dbReference>
<dbReference type="InterPro" id="IPR001031">
    <property type="entry name" value="Thioesterase"/>
</dbReference>
<dbReference type="PROSITE" id="PS00012">
    <property type="entry name" value="PHOSPHOPANTETHEINE"/>
    <property type="match status" value="1"/>
</dbReference>
<comment type="similarity">
    <text evidence="2">Belongs to the ATP-dependent AMP-binding enzyme family.</text>
</comment>
<name>A0A919DBG4_9ACTN</name>
<protein>
    <recommendedName>
        <fullName evidence="5">Carrier domain-containing protein</fullName>
    </recommendedName>
</protein>
<dbReference type="GO" id="GO:0008610">
    <property type="term" value="P:lipid biosynthetic process"/>
    <property type="evidence" value="ECO:0007669"/>
    <property type="project" value="UniProtKB-ARBA"/>
</dbReference>
<evidence type="ECO:0000313" key="7">
    <source>
        <dbReference type="Proteomes" id="UP000603227"/>
    </source>
</evidence>
<accession>A0A919DBG4</accession>
<dbReference type="Gene3D" id="3.30.300.30">
    <property type="match status" value="1"/>
</dbReference>
<dbReference type="InterPro" id="IPR036736">
    <property type="entry name" value="ACP-like_sf"/>
</dbReference>
<dbReference type="GO" id="GO:0072330">
    <property type="term" value="P:monocarboxylic acid biosynthetic process"/>
    <property type="evidence" value="ECO:0007669"/>
    <property type="project" value="UniProtKB-ARBA"/>
</dbReference>
<dbReference type="GO" id="GO:0031177">
    <property type="term" value="F:phosphopantetheine binding"/>
    <property type="evidence" value="ECO:0007669"/>
    <property type="project" value="TreeGrafter"/>
</dbReference>
<comment type="caution">
    <text evidence="6">The sequence shown here is derived from an EMBL/GenBank/DDBJ whole genome shotgun (WGS) entry which is preliminary data.</text>
</comment>
<keyword evidence="7" id="KW-1185">Reference proteome</keyword>
<dbReference type="EMBL" id="BNAT01000019">
    <property type="protein sequence ID" value="GHE34658.1"/>
    <property type="molecule type" value="Genomic_DNA"/>
</dbReference>
<dbReference type="FunFam" id="1.10.1200.10:FF:000016">
    <property type="entry name" value="Non-ribosomal peptide synthase"/>
    <property type="match status" value="1"/>
</dbReference>
<dbReference type="SUPFAM" id="SSF56801">
    <property type="entry name" value="Acetyl-CoA synthetase-like"/>
    <property type="match status" value="1"/>
</dbReference>
<organism evidence="6 7">
    <name type="scientific">Streptomyces capitiformicae</name>
    <dbReference type="NCBI Taxonomy" id="2014920"/>
    <lineage>
        <taxon>Bacteria</taxon>
        <taxon>Bacillati</taxon>
        <taxon>Actinomycetota</taxon>
        <taxon>Actinomycetes</taxon>
        <taxon>Kitasatosporales</taxon>
        <taxon>Streptomycetaceae</taxon>
        <taxon>Streptomyces</taxon>
    </lineage>
</organism>
<dbReference type="Pfam" id="PF00975">
    <property type="entry name" value="Thioesterase"/>
    <property type="match status" value="1"/>
</dbReference>
<dbReference type="PROSITE" id="PS00455">
    <property type="entry name" value="AMP_BINDING"/>
    <property type="match status" value="1"/>
</dbReference>
<gene>
    <name evidence="6" type="ORF">GCM10017771_52370</name>
</gene>
<dbReference type="FunFam" id="3.40.50.980:FF:000001">
    <property type="entry name" value="Non-ribosomal peptide synthetase"/>
    <property type="match status" value="1"/>
</dbReference>
<dbReference type="InterPro" id="IPR025110">
    <property type="entry name" value="AMP-bd_C"/>
</dbReference>
<dbReference type="InterPro" id="IPR010071">
    <property type="entry name" value="AA_adenyl_dom"/>
</dbReference>
<dbReference type="InterPro" id="IPR023213">
    <property type="entry name" value="CAT-like_dom_sf"/>
</dbReference>
<reference evidence="6" key="2">
    <citation type="submission" date="2020-09" db="EMBL/GenBank/DDBJ databases">
        <authorList>
            <person name="Sun Q."/>
            <person name="Zhou Y."/>
        </authorList>
    </citation>
    <scope>NUCLEOTIDE SEQUENCE</scope>
    <source>
        <strain evidence="6">CGMCC 4.7403</strain>
    </source>
</reference>
<dbReference type="CDD" id="cd05930">
    <property type="entry name" value="A_NRPS"/>
    <property type="match status" value="1"/>
</dbReference>
<dbReference type="Gene3D" id="3.40.50.1820">
    <property type="entry name" value="alpha/beta hydrolase"/>
    <property type="match status" value="1"/>
</dbReference>
<proteinExistence type="inferred from homology"/>
<dbReference type="GO" id="GO:0003824">
    <property type="term" value="F:catalytic activity"/>
    <property type="evidence" value="ECO:0007669"/>
    <property type="project" value="InterPro"/>
</dbReference>
<dbReference type="Pfam" id="PF13193">
    <property type="entry name" value="AMP-binding_C"/>
    <property type="match status" value="1"/>
</dbReference>
<keyword evidence="3" id="KW-0596">Phosphopantetheine</keyword>
<evidence type="ECO:0000256" key="4">
    <source>
        <dbReference type="ARBA" id="ARBA00022553"/>
    </source>
</evidence>
<dbReference type="Gene3D" id="1.10.1200.10">
    <property type="entry name" value="ACP-like"/>
    <property type="match status" value="1"/>
</dbReference>
<dbReference type="Pfam" id="PF00668">
    <property type="entry name" value="Condensation"/>
    <property type="match status" value="1"/>
</dbReference>
<dbReference type="Proteomes" id="UP000603227">
    <property type="component" value="Unassembled WGS sequence"/>
</dbReference>
<dbReference type="RefSeq" id="WP_189784891.1">
    <property type="nucleotide sequence ID" value="NZ_BNAT01000019.1"/>
</dbReference>
<evidence type="ECO:0000259" key="5">
    <source>
        <dbReference type="PROSITE" id="PS50075"/>
    </source>
</evidence>
<dbReference type="Gene3D" id="3.30.559.10">
    <property type="entry name" value="Chloramphenicol acetyltransferase-like domain"/>
    <property type="match status" value="1"/>
</dbReference>
<dbReference type="NCBIfam" id="TIGR01733">
    <property type="entry name" value="AA-adenyl-dom"/>
    <property type="match status" value="1"/>
</dbReference>